<evidence type="ECO:0008006" key="3">
    <source>
        <dbReference type="Google" id="ProtNLM"/>
    </source>
</evidence>
<name>A0A087U039_STEMI</name>
<dbReference type="OMA" id="PQHTYAN"/>
<evidence type="ECO:0000313" key="2">
    <source>
        <dbReference type="Proteomes" id="UP000054359"/>
    </source>
</evidence>
<dbReference type="STRING" id="407821.A0A087U039"/>
<reference evidence="1 2" key="1">
    <citation type="submission" date="2013-11" db="EMBL/GenBank/DDBJ databases">
        <title>Genome sequencing of Stegodyphus mimosarum.</title>
        <authorList>
            <person name="Bechsgaard J."/>
        </authorList>
    </citation>
    <scope>NUCLEOTIDE SEQUENCE [LARGE SCALE GENOMIC DNA]</scope>
</reference>
<evidence type="ECO:0000313" key="1">
    <source>
        <dbReference type="EMBL" id="KFM70728.1"/>
    </source>
</evidence>
<dbReference type="InterPro" id="IPR036179">
    <property type="entry name" value="Ig-like_dom_sf"/>
</dbReference>
<feature type="non-terminal residue" evidence="1">
    <location>
        <position position="85"/>
    </location>
</feature>
<organism evidence="1 2">
    <name type="scientific">Stegodyphus mimosarum</name>
    <name type="common">African social velvet spider</name>
    <dbReference type="NCBI Taxonomy" id="407821"/>
    <lineage>
        <taxon>Eukaryota</taxon>
        <taxon>Metazoa</taxon>
        <taxon>Ecdysozoa</taxon>
        <taxon>Arthropoda</taxon>
        <taxon>Chelicerata</taxon>
        <taxon>Arachnida</taxon>
        <taxon>Araneae</taxon>
        <taxon>Araneomorphae</taxon>
        <taxon>Entelegynae</taxon>
        <taxon>Eresoidea</taxon>
        <taxon>Eresidae</taxon>
        <taxon>Stegodyphus</taxon>
    </lineage>
</organism>
<gene>
    <name evidence="1" type="ORF">X975_01916</name>
</gene>
<protein>
    <recommendedName>
        <fullName evidence="3">Ig-like domain-containing protein</fullName>
    </recommendedName>
</protein>
<dbReference type="CDD" id="cd00096">
    <property type="entry name" value="Ig"/>
    <property type="match status" value="1"/>
</dbReference>
<dbReference type="OrthoDB" id="8825892at2759"/>
<dbReference type="Proteomes" id="UP000054359">
    <property type="component" value="Unassembled WGS sequence"/>
</dbReference>
<dbReference type="Gene3D" id="2.60.40.10">
    <property type="entry name" value="Immunoglobulins"/>
    <property type="match status" value="1"/>
</dbReference>
<keyword evidence="2" id="KW-1185">Reference proteome</keyword>
<dbReference type="PANTHER" id="PTHR23278">
    <property type="entry name" value="SIDESTEP PROTEIN"/>
    <property type="match status" value="1"/>
</dbReference>
<dbReference type="AlphaFoldDB" id="A0A087U039"/>
<dbReference type="InterPro" id="IPR013783">
    <property type="entry name" value="Ig-like_fold"/>
</dbReference>
<feature type="non-terminal residue" evidence="1">
    <location>
        <position position="1"/>
    </location>
</feature>
<dbReference type="PANTHER" id="PTHR23278:SF19">
    <property type="entry name" value="OBSCURIN"/>
    <property type="match status" value="1"/>
</dbReference>
<dbReference type="EMBL" id="KK117535">
    <property type="protein sequence ID" value="KFM70728.1"/>
    <property type="molecule type" value="Genomic_DNA"/>
</dbReference>
<accession>A0A087U039</accession>
<dbReference type="SUPFAM" id="SSF48726">
    <property type="entry name" value="Immunoglobulin"/>
    <property type="match status" value="1"/>
</dbReference>
<proteinExistence type="predicted"/>
<sequence>LTSAPQHTYANGDPSPSVRWLKGAELLDDTYYITPQGFARNEIHLPNLHRTDLLMTLTCEVSNSNLTAPVSSSVSLDMNCIEHSS</sequence>